<sequence length="86" mass="9566">MKMMNNIVPPGELTYAGLTSGVDDDLHAILMETIRDFLTERVITFTPRTYSMRGEDDLIGIIDGEFSLVELVDAIMASIADRAEDQ</sequence>
<keyword evidence="2" id="KW-1185">Reference proteome</keyword>
<evidence type="ECO:0000313" key="1">
    <source>
        <dbReference type="EMBL" id="GEO16009.1"/>
    </source>
</evidence>
<dbReference type="EMBL" id="BJYU01000053">
    <property type="protein sequence ID" value="GEO16009.1"/>
    <property type="molecule type" value="Genomic_DNA"/>
</dbReference>
<evidence type="ECO:0000313" key="2">
    <source>
        <dbReference type="Proteomes" id="UP000321085"/>
    </source>
</evidence>
<dbReference type="AlphaFoldDB" id="A0A512BVM2"/>
<dbReference type="Proteomes" id="UP000321085">
    <property type="component" value="Unassembled WGS sequence"/>
</dbReference>
<proteinExistence type="predicted"/>
<organism evidence="1 2">
    <name type="scientific">Microvirga aerophila</name>
    <dbReference type="NCBI Taxonomy" id="670291"/>
    <lineage>
        <taxon>Bacteria</taxon>
        <taxon>Pseudomonadati</taxon>
        <taxon>Pseudomonadota</taxon>
        <taxon>Alphaproteobacteria</taxon>
        <taxon>Hyphomicrobiales</taxon>
        <taxon>Methylobacteriaceae</taxon>
        <taxon>Microvirga</taxon>
    </lineage>
</organism>
<gene>
    <name evidence="1" type="ORF">MAE02_37050</name>
</gene>
<accession>A0A512BVM2</accession>
<reference evidence="1 2" key="1">
    <citation type="submission" date="2019-07" db="EMBL/GenBank/DDBJ databases">
        <title>Whole genome shotgun sequence of Microvirga aerophila NBRC 106136.</title>
        <authorList>
            <person name="Hosoyama A."/>
            <person name="Uohara A."/>
            <person name="Ohji S."/>
            <person name="Ichikawa N."/>
        </authorList>
    </citation>
    <scope>NUCLEOTIDE SEQUENCE [LARGE SCALE GENOMIC DNA]</scope>
    <source>
        <strain evidence="1 2">NBRC 106136</strain>
    </source>
</reference>
<comment type="caution">
    <text evidence="1">The sequence shown here is derived from an EMBL/GenBank/DDBJ whole genome shotgun (WGS) entry which is preliminary data.</text>
</comment>
<protein>
    <submittedName>
        <fullName evidence="1">Uncharacterized protein</fullName>
    </submittedName>
</protein>
<name>A0A512BVM2_9HYPH</name>